<name>A0A3B0Z0I3_9ZZZZ</name>
<sequence>MSFTKLTDLDLVGKRVLIRADLNVPVKDGKVTSDARITASMPTVEHCMKAGARVMVMSHRGRPQEGVADAENSMQPIADDMSAKLGKNVPLVKDYLDNAPAVADGEVVLLENVRFNTGEKKDDEALAKKYAALCDIYVMDAFGTAHRAQASTHGAGKFAPAACAGLLLAGELDALGKALAKPARPMVAIVGGSKVSTKLTVLEALSEKVDQLVVGGGIANTFLKATGKNVGKSLCEDDLVDTAKKLIDKMSARDAGIPIAVDVVCGKKFDENEPAVLKDAADVVDDDMIFDIGPKSAQELADIISKAGTIIWNGPVGVFEFDQFGEGTKTVSMAIANAAGFSLAGGGDTIAAIQKYDIYDKITYISTAGGAFLEYLEGKTLPAVAMLEERAK</sequence>
<evidence type="ECO:0000256" key="6">
    <source>
        <dbReference type="ARBA" id="ARBA00022490"/>
    </source>
</evidence>
<protein>
    <recommendedName>
        <fullName evidence="5">phosphoglycerate kinase</fullName>
        <ecNumber evidence="5">2.7.2.3</ecNumber>
    </recommendedName>
</protein>
<keyword evidence="8" id="KW-0547">Nucleotide-binding</keyword>
<proteinExistence type="inferred from homology"/>
<dbReference type="InterPro" id="IPR015911">
    <property type="entry name" value="Phosphoglycerate_kinase_CS"/>
</dbReference>
<dbReference type="GO" id="GO:0005524">
    <property type="term" value="F:ATP binding"/>
    <property type="evidence" value="ECO:0007669"/>
    <property type="project" value="UniProtKB-KW"/>
</dbReference>
<evidence type="ECO:0000256" key="7">
    <source>
        <dbReference type="ARBA" id="ARBA00022679"/>
    </source>
</evidence>
<dbReference type="GO" id="GO:0006096">
    <property type="term" value="P:glycolytic process"/>
    <property type="evidence" value="ECO:0007669"/>
    <property type="project" value="InterPro"/>
</dbReference>
<dbReference type="PROSITE" id="PS00111">
    <property type="entry name" value="PGLYCERATE_KINASE"/>
    <property type="match status" value="1"/>
</dbReference>
<accession>A0A3B0Z0I3</accession>
<comment type="subunit">
    <text evidence="4">Monomer.</text>
</comment>
<keyword evidence="9 11" id="KW-0418">Kinase</keyword>
<dbReference type="GO" id="GO:0006094">
    <property type="term" value="P:gluconeogenesis"/>
    <property type="evidence" value="ECO:0007669"/>
    <property type="project" value="TreeGrafter"/>
</dbReference>
<keyword evidence="6" id="KW-0963">Cytoplasm</keyword>
<evidence type="ECO:0000256" key="9">
    <source>
        <dbReference type="ARBA" id="ARBA00022777"/>
    </source>
</evidence>
<keyword evidence="7 11" id="KW-0808">Transferase</keyword>
<dbReference type="InterPro" id="IPR036043">
    <property type="entry name" value="Phosphoglycerate_kinase_sf"/>
</dbReference>
<evidence type="ECO:0000256" key="8">
    <source>
        <dbReference type="ARBA" id="ARBA00022741"/>
    </source>
</evidence>
<evidence type="ECO:0000256" key="10">
    <source>
        <dbReference type="ARBA" id="ARBA00022840"/>
    </source>
</evidence>
<comment type="subcellular location">
    <subcellularLocation>
        <location evidence="2">Cytoplasm</location>
    </subcellularLocation>
</comment>
<evidence type="ECO:0000256" key="5">
    <source>
        <dbReference type="ARBA" id="ARBA00013061"/>
    </source>
</evidence>
<dbReference type="PANTHER" id="PTHR11406">
    <property type="entry name" value="PHOSPHOGLYCERATE KINASE"/>
    <property type="match status" value="1"/>
</dbReference>
<dbReference type="Gene3D" id="3.40.50.1260">
    <property type="entry name" value="Phosphoglycerate kinase, N-terminal domain"/>
    <property type="match status" value="2"/>
</dbReference>
<dbReference type="FunFam" id="3.40.50.1260:FF:000002">
    <property type="entry name" value="Phosphoglycerate kinase"/>
    <property type="match status" value="1"/>
</dbReference>
<keyword evidence="10" id="KW-0067">ATP-binding</keyword>
<dbReference type="PANTHER" id="PTHR11406:SF23">
    <property type="entry name" value="PHOSPHOGLYCERATE KINASE 1, CHLOROPLASTIC-RELATED"/>
    <property type="match status" value="1"/>
</dbReference>
<comment type="catalytic activity">
    <reaction evidence="1">
        <text>(2R)-3-phosphoglycerate + ATP = (2R)-3-phospho-glyceroyl phosphate + ADP</text>
        <dbReference type="Rhea" id="RHEA:14801"/>
        <dbReference type="ChEBI" id="CHEBI:30616"/>
        <dbReference type="ChEBI" id="CHEBI:57604"/>
        <dbReference type="ChEBI" id="CHEBI:58272"/>
        <dbReference type="ChEBI" id="CHEBI:456216"/>
        <dbReference type="EC" id="2.7.2.3"/>
    </reaction>
</comment>
<dbReference type="GO" id="GO:0004618">
    <property type="term" value="F:phosphoglycerate kinase activity"/>
    <property type="evidence" value="ECO:0007669"/>
    <property type="project" value="UniProtKB-EC"/>
</dbReference>
<dbReference type="GO" id="GO:0005829">
    <property type="term" value="C:cytosol"/>
    <property type="evidence" value="ECO:0007669"/>
    <property type="project" value="TreeGrafter"/>
</dbReference>
<dbReference type="SUPFAM" id="SSF53748">
    <property type="entry name" value="Phosphoglycerate kinase"/>
    <property type="match status" value="1"/>
</dbReference>
<dbReference type="GO" id="GO:0043531">
    <property type="term" value="F:ADP binding"/>
    <property type="evidence" value="ECO:0007669"/>
    <property type="project" value="TreeGrafter"/>
</dbReference>
<dbReference type="PRINTS" id="PR00477">
    <property type="entry name" value="PHGLYCKINASE"/>
</dbReference>
<dbReference type="InterPro" id="IPR001576">
    <property type="entry name" value="Phosphoglycerate_kinase"/>
</dbReference>
<comment type="similarity">
    <text evidence="3">Belongs to the phosphoglycerate kinase family.</text>
</comment>
<dbReference type="AlphaFoldDB" id="A0A3B0Z0I3"/>
<evidence type="ECO:0000313" key="11">
    <source>
        <dbReference type="EMBL" id="VAW74216.1"/>
    </source>
</evidence>
<evidence type="ECO:0000256" key="4">
    <source>
        <dbReference type="ARBA" id="ARBA00011245"/>
    </source>
</evidence>
<organism evidence="11">
    <name type="scientific">hydrothermal vent metagenome</name>
    <dbReference type="NCBI Taxonomy" id="652676"/>
    <lineage>
        <taxon>unclassified sequences</taxon>
        <taxon>metagenomes</taxon>
        <taxon>ecological metagenomes</taxon>
    </lineage>
</organism>
<dbReference type="InterPro" id="IPR015824">
    <property type="entry name" value="Phosphoglycerate_kinase_N"/>
</dbReference>
<dbReference type="EMBL" id="UOFK01000057">
    <property type="protein sequence ID" value="VAW74216.1"/>
    <property type="molecule type" value="Genomic_DNA"/>
</dbReference>
<dbReference type="FunFam" id="3.40.50.1260:FF:000001">
    <property type="entry name" value="Phosphoglycerate kinase"/>
    <property type="match status" value="1"/>
</dbReference>
<evidence type="ECO:0000256" key="1">
    <source>
        <dbReference type="ARBA" id="ARBA00000642"/>
    </source>
</evidence>
<dbReference type="Pfam" id="PF00162">
    <property type="entry name" value="PGK"/>
    <property type="match status" value="1"/>
</dbReference>
<evidence type="ECO:0000256" key="2">
    <source>
        <dbReference type="ARBA" id="ARBA00004496"/>
    </source>
</evidence>
<gene>
    <name evidence="11" type="ORF">MNBD_GAMMA13-1625</name>
</gene>
<reference evidence="11" key="1">
    <citation type="submission" date="2018-06" db="EMBL/GenBank/DDBJ databases">
        <authorList>
            <person name="Zhirakovskaya E."/>
        </authorList>
    </citation>
    <scope>NUCLEOTIDE SEQUENCE</scope>
</reference>
<dbReference type="PIRSF" id="PIRSF000724">
    <property type="entry name" value="Pgk"/>
    <property type="match status" value="1"/>
</dbReference>
<evidence type="ECO:0000256" key="3">
    <source>
        <dbReference type="ARBA" id="ARBA00008982"/>
    </source>
</evidence>
<dbReference type="EC" id="2.7.2.3" evidence="5"/>
<dbReference type="HAMAP" id="MF_00145">
    <property type="entry name" value="Phosphoglyc_kinase"/>
    <property type="match status" value="1"/>
</dbReference>